<keyword evidence="3" id="KW-1185">Reference proteome</keyword>
<reference evidence="2 3" key="1">
    <citation type="journal article" date="2019" name="Int. J. Syst. Evol. Microbiol.">
        <title>The Global Catalogue of Microorganisms (GCM) 10K type strain sequencing project: providing services to taxonomists for standard genome sequencing and annotation.</title>
        <authorList>
            <consortium name="The Broad Institute Genomics Platform"/>
            <consortium name="The Broad Institute Genome Sequencing Center for Infectious Disease"/>
            <person name="Wu L."/>
            <person name="Ma J."/>
        </authorList>
    </citation>
    <scope>NUCLEOTIDE SEQUENCE [LARGE SCALE GENOMIC DNA]</scope>
    <source>
        <strain evidence="2 3">CGMCC 1.12543</strain>
    </source>
</reference>
<protein>
    <submittedName>
        <fullName evidence="2">Uncharacterized protein</fullName>
    </submittedName>
</protein>
<evidence type="ECO:0000256" key="1">
    <source>
        <dbReference type="SAM" id="MobiDB-lite"/>
    </source>
</evidence>
<accession>A0ABD5RMA9</accession>
<comment type="caution">
    <text evidence="2">The sequence shown here is derived from an EMBL/GenBank/DDBJ whole genome shotgun (WGS) entry which is preliminary data.</text>
</comment>
<evidence type="ECO:0000313" key="2">
    <source>
        <dbReference type="EMBL" id="MFC5971492.1"/>
    </source>
</evidence>
<dbReference type="AlphaFoldDB" id="A0ABD5RMA9"/>
<feature type="compositionally biased region" description="Basic and acidic residues" evidence="1">
    <location>
        <begin position="10"/>
        <end position="28"/>
    </location>
</feature>
<dbReference type="RefSeq" id="WP_247414386.1">
    <property type="nucleotide sequence ID" value="NZ_JALLGW010000001.1"/>
</dbReference>
<gene>
    <name evidence="2" type="ORF">ACFPYI_09135</name>
</gene>
<proteinExistence type="predicted"/>
<feature type="region of interest" description="Disordered" evidence="1">
    <location>
        <begin position="1"/>
        <end position="30"/>
    </location>
</feature>
<dbReference type="EMBL" id="JBHSQH010000001">
    <property type="protein sequence ID" value="MFC5971492.1"/>
    <property type="molecule type" value="Genomic_DNA"/>
</dbReference>
<evidence type="ECO:0000313" key="3">
    <source>
        <dbReference type="Proteomes" id="UP001596099"/>
    </source>
</evidence>
<organism evidence="2 3">
    <name type="scientific">Halomarina salina</name>
    <dbReference type="NCBI Taxonomy" id="1872699"/>
    <lineage>
        <taxon>Archaea</taxon>
        <taxon>Methanobacteriati</taxon>
        <taxon>Methanobacteriota</taxon>
        <taxon>Stenosarchaea group</taxon>
        <taxon>Halobacteria</taxon>
        <taxon>Halobacteriales</taxon>
        <taxon>Natronomonadaceae</taxon>
        <taxon>Halomarina</taxon>
    </lineage>
</organism>
<name>A0ABD5RMA9_9EURY</name>
<sequence length="138" mass="14671">MTPRRPTHAKVREKAARLNDALGERDGPPVDVPEGYVLCEAVVAGYEPHSTPTIDEKLARVQSGATDAANGEGVGCGTWRRRGQAVVNLGMVGPGGVETLRDAGARIFVTDETDDYTATTVLVPLRDRVDSDSNPGEE</sequence>
<dbReference type="Proteomes" id="UP001596099">
    <property type="component" value="Unassembled WGS sequence"/>
</dbReference>